<dbReference type="InterPro" id="IPR002347">
    <property type="entry name" value="SDR_fam"/>
</dbReference>
<protein>
    <submittedName>
        <fullName evidence="3">NAD(P)-dependent dehydrogenase (Short-subunit alcohol dehydrogenase family)</fullName>
    </submittedName>
</protein>
<dbReference type="EMBL" id="SNYC01000004">
    <property type="protein sequence ID" value="TDQ10229.1"/>
    <property type="molecule type" value="Genomic_DNA"/>
</dbReference>
<evidence type="ECO:0000313" key="3">
    <source>
        <dbReference type="EMBL" id="TDQ10229.1"/>
    </source>
</evidence>
<dbReference type="AlphaFoldDB" id="A0A4R6SXQ0"/>
<comment type="caution">
    <text evidence="3">The sequence shown here is derived from an EMBL/GenBank/DDBJ whole genome shotgun (WGS) entry which is preliminary data.</text>
</comment>
<dbReference type="PANTHER" id="PTHR24320">
    <property type="entry name" value="RETINOL DEHYDROGENASE"/>
    <property type="match status" value="1"/>
</dbReference>
<proteinExistence type="inferred from homology"/>
<keyword evidence="2" id="KW-0560">Oxidoreductase</keyword>
<reference evidence="3 4" key="1">
    <citation type="submission" date="2019-03" db="EMBL/GenBank/DDBJ databases">
        <title>Genomic Encyclopedia of Archaeal and Bacterial Type Strains, Phase II (KMG-II): from individual species to whole genera.</title>
        <authorList>
            <person name="Goeker M."/>
        </authorList>
    </citation>
    <scope>NUCLEOTIDE SEQUENCE [LARGE SCALE GENOMIC DNA]</scope>
    <source>
        <strain evidence="3 4">DSM 19035</strain>
    </source>
</reference>
<sequence>MEHINEHSVLQKPINSGFNAASTSTEVIKGIDLTGKIAIVTGGYAGLGLETVKTFSEAGATVIVPARDTEKAKKNLQGIANVEIKEMDLINPASVDNFASEFLATERPLHILVLSAGIMALPELTLDDRGYEYHFATNHLGHFQLSVRLWDALKKANGARVVSVSAWAHRQSEVIFDDPHFTNREYQPMLGYGQSKTANILLSVGIDKRGKSDNIRAFSLHPGSIVSTELGRNFSKEQLQAFGVIDAEGNPVIDPFKQLKTVEQGASTQVWCATNPKLNEIGGVYCENTEVANVVDTSKGINWASDDSTRQLGVMPYAIDPHNADRLWNLSEELTGVKFDL</sequence>
<dbReference type="InterPro" id="IPR036291">
    <property type="entry name" value="NAD(P)-bd_dom_sf"/>
</dbReference>
<comment type="similarity">
    <text evidence="1">Belongs to the short-chain dehydrogenases/reductases (SDR) family.</text>
</comment>
<dbReference type="PRINTS" id="PR00081">
    <property type="entry name" value="GDHRDH"/>
</dbReference>
<dbReference type="Gene3D" id="3.40.50.720">
    <property type="entry name" value="NAD(P)-binding Rossmann-like Domain"/>
    <property type="match status" value="1"/>
</dbReference>
<evidence type="ECO:0000313" key="4">
    <source>
        <dbReference type="Proteomes" id="UP000295620"/>
    </source>
</evidence>
<dbReference type="Pfam" id="PF00106">
    <property type="entry name" value="adh_short"/>
    <property type="match status" value="1"/>
</dbReference>
<dbReference type="SUPFAM" id="SSF51735">
    <property type="entry name" value="NAD(P)-binding Rossmann-fold domains"/>
    <property type="match status" value="1"/>
</dbReference>
<evidence type="ECO:0000256" key="1">
    <source>
        <dbReference type="ARBA" id="ARBA00006484"/>
    </source>
</evidence>
<dbReference type="GO" id="GO:0016491">
    <property type="term" value="F:oxidoreductase activity"/>
    <property type="evidence" value="ECO:0007669"/>
    <property type="project" value="UniProtKB-KW"/>
</dbReference>
<name>A0A4R6SXQ0_9SPHI</name>
<gene>
    <name evidence="3" type="ORF">ATK78_2394</name>
</gene>
<keyword evidence="4" id="KW-1185">Reference proteome</keyword>
<accession>A0A4R6SXQ0</accession>
<organism evidence="3 4">
    <name type="scientific">Pedobacter metabolipauper</name>
    <dbReference type="NCBI Taxonomy" id="425513"/>
    <lineage>
        <taxon>Bacteria</taxon>
        <taxon>Pseudomonadati</taxon>
        <taxon>Bacteroidota</taxon>
        <taxon>Sphingobacteriia</taxon>
        <taxon>Sphingobacteriales</taxon>
        <taxon>Sphingobacteriaceae</taxon>
        <taxon>Pedobacter</taxon>
    </lineage>
</organism>
<evidence type="ECO:0000256" key="2">
    <source>
        <dbReference type="ARBA" id="ARBA00023002"/>
    </source>
</evidence>
<dbReference type="PANTHER" id="PTHR24320:SF148">
    <property type="entry name" value="NAD(P)-BINDING ROSSMANN-FOLD SUPERFAMILY PROTEIN"/>
    <property type="match status" value="1"/>
</dbReference>
<dbReference type="Proteomes" id="UP000295620">
    <property type="component" value="Unassembled WGS sequence"/>
</dbReference>
<dbReference type="OrthoDB" id="597510at2"/>
<dbReference type="RefSeq" id="WP_133576251.1">
    <property type="nucleotide sequence ID" value="NZ_SNYC01000004.1"/>
</dbReference>